<comment type="cofactor">
    <cofactor evidence="1">
        <name>Fe cation</name>
        <dbReference type="ChEBI" id="CHEBI:24875"/>
    </cofactor>
</comment>
<dbReference type="EMBL" id="BAAANY010000008">
    <property type="protein sequence ID" value="GAA1672441.1"/>
    <property type="molecule type" value="Genomic_DNA"/>
</dbReference>
<evidence type="ECO:0000256" key="4">
    <source>
        <dbReference type="ARBA" id="ARBA00023002"/>
    </source>
</evidence>
<dbReference type="InterPro" id="IPR017941">
    <property type="entry name" value="Rieske_2Fe-2S"/>
</dbReference>
<dbReference type="PANTHER" id="PTHR43756">
    <property type="entry name" value="CHOLINE MONOOXYGENASE, CHLOROPLASTIC"/>
    <property type="match status" value="1"/>
</dbReference>
<reference evidence="9 10" key="1">
    <citation type="journal article" date="2019" name="Int. J. Syst. Evol. Microbiol.">
        <title>The Global Catalogue of Microorganisms (GCM) 10K type strain sequencing project: providing services to taxonomists for standard genome sequencing and annotation.</title>
        <authorList>
            <consortium name="The Broad Institute Genomics Platform"/>
            <consortium name="The Broad Institute Genome Sequencing Center for Infectious Disease"/>
            <person name="Wu L."/>
            <person name="Ma J."/>
        </authorList>
    </citation>
    <scope>NUCLEOTIDE SEQUENCE [LARGE SCALE GENOMIC DNA]</scope>
    <source>
        <strain evidence="9 10">JCM 14718</strain>
    </source>
</reference>
<dbReference type="Gene3D" id="2.102.10.10">
    <property type="entry name" value="Rieske [2Fe-2S] iron-sulphur domain"/>
    <property type="match status" value="1"/>
</dbReference>
<evidence type="ECO:0000256" key="6">
    <source>
        <dbReference type="ARBA" id="ARBA00023014"/>
    </source>
</evidence>
<protein>
    <submittedName>
        <fullName evidence="9">Glycine-betaine demethylase subunit GbcA</fullName>
    </submittedName>
</protein>
<dbReference type="SUPFAM" id="SSF55961">
    <property type="entry name" value="Bet v1-like"/>
    <property type="match status" value="1"/>
</dbReference>
<organism evidence="9 10">
    <name type="scientific">Fodinicola feengrottensis</name>
    <dbReference type="NCBI Taxonomy" id="435914"/>
    <lineage>
        <taxon>Bacteria</taxon>
        <taxon>Bacillati</taxon>
        <taxon>Actinomycetota</taxon>
        <taxon>Actinomycetes</taxon>
        <taxon>Mycobacteriales</taxon>
        <taxon>Fodinicola</taxon>
    </lineage>
</organism>
<evidence type="ECO:0000259" key="8">
    <source>
        <dbReference type="PROSITE" id="PS51296"/>
    </source>
</evidence>
<gene>
    <name evidence="9" type="primary">gbcA</name>
    <name evidence="9" type="ORF">GCM10009765_22260</name>
</gene>
<dbReference type="SUPFAM" id="SSF50022">
    <property type="entry name" value="ISP domain"/>
    <property type="match status" value="1"/>
</dbReference>
<proteinExistence type="predicted"/>
<accession>A0ABN2GJQ2</accession>
<dbReference type="InterPro" id="IPR015879">
    <property type="entry name" value="Ring_hydroxy_dOase_asu_C_dom"/>
</dbReference>
<keyword evidence="3" id="KW-0479">Metal-binding</keyword>
<name>A0ABN2GJQ2_9ACTN</name>
<dbReference type="InterPro" id="IPR036922">
    <property type="entry name" value="Rieske_2Fe-2S_sf"/>
</dbReference>
<keyword evidence="5" id="KW-0408">Iron</keyword>
<dbReference type="PROSITE" id="PS51296">
    <property type="entry name" value="RIESKE"/>
    <property type="match status" value="1"/>
</dbReference>
<evidence type="ECO:0000313" key="9">
    <source>
        <dbReference type="EMBL" id="GAA1672441.1"/>
    </source>
</evidence>
<keyword evidence="4" id="KW-0560">Oxidoreductase</keyword>
<dbReference type="Pfam" id="PF00848">
    <property type="entry name" value="Ring_hydroxyl_A"/>
    <property type="match status" value="1"/>
</dbReference>
<evidence type="ECO:0000256" key="1">
    <source>
        <dbReference type="ARBA" id="ARBA00001962"/>
    </source>
</evidence>
<dbReference type="CDD" id="cd03469">
    <property type="entry name" value="Rieske_RO_Alpha_N"/>
    <property type="match status" value="1"/>
</dbReference>
<sequence>MSVHSPPRTELIDQAYREGYSLPQVAYTNENIFAAEMANVFLANWLFAAPSSAIPTEGQLTWSVAGESVVLSRTADDVLHAHHNVCRHRGSRLLPDGRRRSRAIVCGYHAWSYGLDGAFRAAGNMGDHFRSRCGPNLGLQPVHVRECSGFVFVCFAVDPPPFDGAASAIRQHVSAYEIERTQEVARYHYRVAANWKILVENNRECYHCRPNHPEFCLSNFDLGMNGDRRTNAAYDAQVSLQRQRWHEQELPSQAFDFPDGSFYRVARLPLRDGFETESMSGRLVAPPLGRLAGTSGGGMYAGSVRIVTLPNSWNHVNADYVVTSRLTPVRVDVTDVEVTFLVRDDARAGADFALDDVVTVWKETSEQDWGLCERNFAGVRSRGYLPGPLSPVTEQSVMEFHQWWLRPSAPRHHPPSLHQKEARCPTFHLPPSSLSSVRASTAFPPRGT</sequence>
<keyword evidence="6" id="KW-0411">Iron-sulfur</keyword>
<keyword evidence="2" id="KW-0001">2Fe-2S</keyword>
<evidence type="ECO:0000256" key="2">
    <source>
        <dbReference type="ARBA" id="ARBA00022714"/>
    </source>
</evidence>
<comment type="caution">
    <text evidence="9">The sequence shown here is derived from an EMBL/GenBank/DDBJ whole genome shotgun (WGS) entry which is preliminary data.</text>
</comment>
<evidence type="ECO:0000256" key="3">
    <source>
        <dbReference type="ARBA" id="ARBA00022723"/>
    </source>
</evidence>
<keyword evidence="10" id="KW-1185">Reference proteome</keyword>
<evidence type="ECO:0000313" key="10">
    <source>
        <dbReference type="Proteomes" id="UP001500618"/>
    </source>
</evidence>
<dbReference type="Pfam" id="PF00355">
    <property type="entry name" value="Rieske"/>
    <property type="match status" value="1"/>
</dbReference>
<dbReference type="PANTHER" id="PTHR43756:SF5">
    <property type="entry name" value="CHOLINE MONOOXYGENASE, CHLOROPLASTIC"/>
    <property type="match status" value="1"/>
</dbReference>
<feature type="region of interest" description="Disordered" evidence="7">
    <location>
        <begin position="411"/>
        <end position="448"/>
    </location>
</feature>
<feature type="domain" description="Rieske" evidence="8">
    <location>
        <begin position="46"/>
        <end position="153"/>
    </location>
</feature>
<dbReference type="PRINTS" id="PR00090">
    <property type="entry name" value="RNGDIOXGNASE"/>
</dbReference>
<dbReference type="Proteomes" id="UP001500618">
    <property type="component" value="Unassembled WGS sequence"/>
</dbReference>
<evidence type="ECO:0000256" key="7">
    <source>
        <dbReference type="SAM" id="MobiDB-lite"/>
    </source>
</evidence>
<dbReference type="Gene3D" id="3.90.380.10">
    <property type="entry name" value="Naphthalene 1,2-dioxygenase Alpha Subunit, Chain A, domain 1"/>
    <property type="match status" value="1"/>
</dbReference>
<evidence type="ECO:0000256" key="5">
    <source>
        <dbReference type="ARBA" id="ARBA00023004"/>
    </source>
</evidence>
<dbReference type="InterPro" id="IPR001663">
    <property type="entry name" value="Rng_hydr_dOase-A"/>
</dbReference>